<dbReference type="EMBL" id="HE573022">
    <property type="protein sequence ID" value="CCC48576.1"/>
    <property type="molecule type" value="Genomic_DNA"/>
</dbReference>
<name>G0TX86_TRYVY</name>
<keyword evidence="1" id="KW-0812">Transmembrane</keyword>
<evidence type="ECO:0000256" key="1">
    <source>
        <dbReference type="SAM" id="Phobius"/>
    </source>
</evidence>
<reference evidence="2" key="1">
    <citation type="journal article" date="2012" name="Proc. Natl. Acad. Sci. U.S.A.">
        <title>Antigenic diversity is generated by distinct evolutionary mechanisms in African trypanosome species.</title>
        <authorList>
            <person name="Jackson A.P."/>
            <person name="Berry A."/>
            <person name="Aslett M."/>
            <person name="Allison H.C."/>
            <person name="Burton P."/>
            <person name="Vavrova-Anderson J."/>
            <person name="Brown R."/>
            <person name="Browne H."/>
            <person name="Corton N."/>
            <person name="Hauser H."/>
            <person name="Gamble J."/>
            <person name="Gilderthorp R."/>
            <person name="Marcello L."/>
            <person name="McQuillan J."/>
            <person name="Otto T.D."/>
            <person name="Quail M.A."/>
            <person name="Sanders M.J."/>
            <person name="van Tonder A."/>
            <person name="Ginger M.L."/>
            <person name="Field M.C."/>
            <person name="Barry J.D."/>
            <person name="Hertz-Fowler C."/>
            <person name="Berriman M."/>
        </authorList>
    </citation>
    <scope>NUCLEOTIDE SEQUENCE</scope>
    <source>
        <strain evidence="2">Y486</strain>
    </source>
</reference>
<dbReference type="AlphaFoldDB" id="G0TX86"/>
<proteinExistence type="predicted"/>
<protein>
    <submittedName>
        <fullName evidence="2">Uncharacterized protein</fullName>
    </submittedName>
</protein>
<gene>
    <name evidence="2" type="ORF">TVY486_0603670</name>
</gene>
<keyword evidence="1" id="KW-1133">Transmembrane helix</keyword>
<keyword evidence="1" id="KW-0472">Membrane</keyword>
<evidence type="ECO:0000313" key="2">
    <source>
        <dbReference type="EMBL" id="CCC48576.1"/>
    </source>
</evidence>
<sequence>MLCDMSSHNCVGFHCRAPRVRMPPAYVAAVAALGLCAVGGLVHRRRAPASPSVEDNKELLRVAAVAFSSGVVENVLLRDGELLKLLRRFVKNVATHSLLLDHLKKYAVTEFTANNETVASLRRFVVRDIVCDPWVADELINMVKEARRDIMEDRNIFPGLALQLLESAALEGLQEKVFNDALTSALQASLWKAFLGPPITHWRSECV</sequence>
<feature type="transmembrane region" description="Helical" evidence="1">
    <location>
        <begin position="25"/>
        <end position="42"/>
    </location>
</feature>
<organism evidence="2">
    <name type="scientific">Trypanosoma vivax (strain Y486)</name>
    <dbReference type="NCBI Taxonomy" id="1055687"/>
    <lineage>
        <taxon>Eukaryota</taxon>
        <taxon>Discoba</taxon>
        <taxon>Euglenozoa</taxon>
        <taxon>Kinetoplastea</taxon>
        <taxon>Metakinetoplastina</taxon>
        <taxon>Trypanosomatida</taxon>
        <taxon>Trypanosomatidae</taxon>
        <taxon>Trypanosoma</taxon>
        <taxon>Duttonella</taxon>
    </lineage>
</organism>
<accession>G0TX86</accession>
<dbReference type="VEuPathDB" id="TriTrypDB:TvY486_0603670"/>